<evidence type="ECO:0000256" key="10">
    <source>
        <dbReference type="ARBA" id="ARBA00024535"/>
    </source>
</evidence>
<dbReference type="Gene3D" id="3.30.1700.10">
    <property type="entry name" value="lpxc deacetylase, domain 2"/>
    <property type="match status" value="1"/>
</dbReference>
<dbReference type="PANTHER" id="PTHR33694:SF1">
    <property type="entry name" value="UDP-3-O-ACYL-N-ACETYLGLUCOSAMINE DEACETYLASE 1, MITOCHONDRIAL-RELATED"/>
    <property type="match status" value="1"/>
</dbReference>
<feature type="non-terminal residue" evidence="11">
    <location>
        <position position="1"/>
    </location>
</feature>
<dbReference type="GO" id="GO:0103117">
    <property type="term" value="F:UDP-3-O-acyl-N-acetylglucosamine deacetylase activity"/>
    <property type="evidence" value="ECO:0007669"/>
    <property type="project" value="UniProtKB-EC"/>
</dbReference>
<dbReference type="InterPro" id="IPR015870">
    <property type="entry name" value="UDP-acyl_N-AcGlcN_deAcase_N"/>
</dbReference>
<gene>
    <name evidence="11" type="ORF">S01H1_38155</name>
</gene>
<reference evidence="11" key="1">
    <citation type="journal article" date="2014" name="Front. Microbiol.">
        <title>High frequency of phylogenetically diverse reductive dehalogenase-homologous genes in deep subseafloor sedimentary metagenomes.</title>
        <authorList>
            <person name="Kawai M."/>
            <person name="Futagami T."/>
            <person name="Toyoda A."/>
            <person name="Takaki Y."/>
            <person name="Nishi S."/>
            <person name="Hori S."/>
            <person name="Arai W."/>
            <person name="Tsubouchi T."/>
            <person name="Morono Y."/>
            <person name="Uchiyama I."/>
            <person name="Ito T."/>
            <person name="Fujiyama A."/>
            <person name="Inagaki F."/>
            <person name="Takami H."/>
        </authorList>
    </citation>
    <scope>NUCLEOTIDE SEQUENCE</scope>
    <source>
        <strain evidence="11">Expedition CK06-06</strain>
    </source>
</reference>
<comment type="cofactor">
    <cofactor evidence="1">
        <name>Zn(2+)</name>
        <dbReference type="ChEBI" id="CHEBI:29105"/>
    </cofactor>
</comment>
<evidence type="ECO:0000256" key="1">
    <source>
        <dbReference type="ARBA" id="ARBA00001947"/>
    </source>
</evidence>
<dbReference type="NCBIfam" id="TIGR00325">
    <property type="entry name" value="lpxC"/>
    <property type="match status" value="1"/>
</dbReference>
<dbReference type="InterPro" id="IPR011334">
    <property type="entry name" value="UDP-acyl_GlcNac_deAcase_C"/>
</dbReference>
<dbReference type="UniPathway" id="UPA00359">
    <property type="reaction ID" value="UER00478"/>
</dbReference>
<keyword evidence="7" id="KW-0378">Hydrolase</keyword>
<evidence type="ECO:0000313" key="11">
    <source>
        <dbReference type="EMBL" id="GAG02793.1"/>
    </source>
</evidence>
<proteinExistence type="inferred from homology"/>
<dbReference type="EMBL" id="BARS01023999">
    <property type="protein sequence ID" value="GAG02793.1"/>
    <property type="molecule type" value="Genomic_DNA"/>
</dbReference>
<dbReference type="AlphaFoldDB" id="X0UR78"/>
<dbReference type="Gene3D" id="3.30.230.20">
    <property type="entry name" value="lpxc deacetylase, domain 1"/>
    <property type="match status" value="1"/>
</dbReference>
<name>X0UR78_9ZZZZ</name>
<dbReference type="GO" id="GO:0016020">
    <property type="term" value="C:membrane"/>
    <property type="evidence" value="ECO:0007669"/>
    <property type="project" value="GOC"/>
</dbReference>
<protein>
    <recommendedName>
        <fullName evidence="3">UDP-3-O-acyl-N-acetylglucosamine deacetylase</fullName>
        <ecNumber evidence="3">3.5.1.108</ecNumber>
    </recommendedName>
</protein>
<comment type="catalytic activity">
    <reaction evidence="10">
        <text>a UDP-3-O-[(3R)-3-hydroxyacyl]-N-acetyl-alpha-D-glucosamine + H2O = a UDP-3-O-[(3R)-3-hydroxyacyl]-alpha-D-glucosamine + acetate</text>
        <dbReference type="Rhea" id="RHEA:67816"/>
        <dbReference type="ChEBI" id="CHEBI:15377"/>
        <dbReference type="ChEBI" id="CHEBI:30089"/>
        <dbReference type="ChEBI" id="CHEBI:137740"/>
        <dbReference type="ChEBI" id="CHEBI:173225"/>
        <dbReference type="EC" id="3.5.1.108"/>
    </reaction>
</comment>
<keyword evidence="9" id="KW-0443">Lipid metabolism</keyword>
<keyword evidence="5" id="KW-0441">Lipid A biosynthesis</keyword>
<evidence type="ECO:0000256" key="5">
    <source>
        <dbReference type="ARBA" id="ARBA00022556"/>
    </source>
</evidence>
<evidence type="ECO:0000256" key="6">
    <source>
        <dbReference type="ARBA" id="ARBA00022723"/>
    </source>
</evidence>
<evidence type="ECO:0000256" key="4">
    <source>
        <dbReference type="ARBA" id="ARBA00022516"/>
    </source>
</evidence>
<evidence type="ECO:0000256" key="3">
    <source>
        <dbReference type="ARBA" id="ARBA00012745"/>
    </source>
</evidence>
<accession>X0UR78</accession>
<dbReference type="GO" id="GO:0009245">
    <property type="term" value="P:lipid A biosynthetic process"/>
    <property type="evidence" value="ECO:0007669"/>
    <property type="project" value="UniProtKB-KW"/>
</dbReference>
<evidence type="ECO:0000256" key="7">
    <source>
        <dbReference type="ARBA" id="ARBA00022801"/>
    </source>
</evidence>
<keyword evidence="4" id="KW-0444">Lipid biosynthesis</keyword>
<dbReference type="HAMAP" id="MF_00388">
    <property type="entry name" value="LpxC"/>
    <property type="match status" value="1"/>
</dbReference>
<organism evidence="11">
    <name type="scientific">marine sediment metagenome</name>
    <dbReference type="NCBI Taxonomy" id="412755"/>
    <lineage>
        <taxon>unclassified sequences</taxon>
        <taxon>metagenomes</taxon>
        <taxon>ecological metagenomes</taxon>
    </lineage>
</organism>
<evidence type="ECO:0000256" key="9">
    <source>
        <dbReference type="ARBA" id="ARBA00023098"/>
    </source>
</evidence>
<dbReference type="EC" id="3.5.1.108" evidence="3"/>
<dbReference type="Pfam" id="PF03331">
    <property type="entry name" value="LpxC"/>
    <property type="match status" value="1"/>
</dbReference>
<dbReference type="SUPFAM" id="SSF54211">
    <property type="entry name" value="Ribosomal protein S5 domain 2-like"/>
    <property type="match status" value="2"/>
</dbReference>
<comment type="caution">
    <text evidence="11">The sequence shown here is derived from an EMBL/GenBank/DDBJ whole genome shotgun (WGS) entry which is preliminary data.</text>
</comment>
<dbReference type="InterPro" id="IPR004463">
    <property type="entry name" value="UDP-acyl_GlcNac_deAcase"/>
</dbReference>
<dbReference type="InterPro" id="IPR020568">
    <property type="entry name" value="Ribosomal_Su5_D2-typ_SF"/>
</dbReference>
<dbReference type="PANTHER" id="PTHR33694">
    <property type="entry name" value="UDP-3-O-ACYL-N-ACETYLGLUCOSAMINE DEACETYLASE 1, MITOCHONDRIAL-RELATED"/>
    <property type="match status" value="1"/>
</dbReference>
<evidence type="ECO:0000256" key="8">
    <source>
        <dbReference type="ARBA" id="ARBA00022833"/>
    </source>
</evidence>
<keyword evidence="6" id="KW-0479">Metal-binding</keyword>
<keyword evidence="8" id="KW-0862">Zinc</keyword>
<evidence type="ECO:0000256" key="2">
    <source>
        <dbReference type="ARBA" id="ARBA00005002"/>
    </source>
</evidence>
<sequence length="265" mass="28643">ERTDVGLPVEVPAASESVTATLNATTLGRAGTSVGTVEHLLAALYGLGIDNVRVEVHGPEIPVMDGSAAPFVFLVRQAGIFEQDAPRRVLRVRSPLEIRDGKKRIRIEPARTLRVSYAVDFAHPCIGRQSLCGLELVNGSFEAELARARTFGFLHEVEALWRAGLARGGSLENTIVLDEVGVMNPEGLRWGDEFVRHKVLDLVGDLALLGMPVQGHVIVERGGHALHQRMVGELARRAMAWSEPASVADSYAEPISYGTLRTATA</sequence>
<comment type="pathway">
    <text evidence="2">Glycolipid biosynthesis; lipid IV(A) biosynthesis; lipid IV(A) from (3R)-3-hydroxytetradecanoyl-[acyl-carrier-protein] and UDP-N-acetyl-alpha-D-glucosamine: step 2/6.</text>
</comment>
<dbReference type="GO" id="GO:0046872">
    <property type="term" value="F:metal ion binding"/>
    <property type="evidence" value="ECO:0007669"/>
    <property type="project" value="UniProtKB-KW"/>
</dbReference>